<sequence length="621" mass="68164">MFATERSLLNAKFEGYKLDAIDQDNSVARYNLQYTLTQATVSTHSPLSFHEVQSRITHNHISVAPHSSRAVYVDAQYRVILVELDLTSLSPSFRAVYQLSQPIQSKTASPHREYPSAAFLSSSEVFVSDGSGLLYILRDIGSAAFELLGMYELPQSTPFRIHSIATMPSGAAIVMLSSRKYGAPAPKRQAKPVVDFDVWAVKFSLPLVASPSGDLMPLEISWQRRGHAVPIHVAYDESRRVFMLLGDSLYSPVEEPVATPYNPSADEIAPIPRPDEDLDAPAPELVKPPPYSWTQTSDSVTVAFPLPSTTPKANIKVMFSHQSLTLHVQGDIAPDIPLPHYSSKRLWDGISTSSSMWTWDREGEHHVGLLTLHLDKQHEGTKWSHVFETSGLSAEEADVPETLDPSELWDIRESLEKYTAALRTGGDESGVGLGSDLPSLARGEMDDEVDHSIGRTAQLTWIAEDGQVPSWAFQNSDLPNRLLSTELPGSGSGCSLIFKHGLDGTVFSLEPASSPEEPPRWIHTSTFSALSFVLASKTDTRFTCHIPSKAVFAFENGLRDRAGNVYIYRAAPTSEKWAKQAVLRVGQEGSLLGVGALKTVKESVILCLTEKELILISGIQC</sequence>
<feature type="domain" description="CS" evidence="6">
    <location>
        <begin position="286"/>
        <end position="387"/>
    </location>
</feature>
<evidence type="ECO:0000256" key="2">
    <source>
        <dbReference type="ARBA" id="ARBA00004496"/>
    </source>
</evidence>
<dbReference type="Pfam" id="PF04969">
    <property type="entry name" value="CS"/>
    <property type="match status" value="1"/>
</dbReference>
<dbReference type="PANTHER" id="PTHR21664">
    <property type="entry name" value="CHRONIC MYELOGENOUS LEUKEMIA TUMOR ANTIGEN 66"/>
    <property type="match status" value="1"/>
</dbReference>
<evidence type="ECO:0000256" key="3">
    <source>
        <dbReference type="ARBA" id="ARBA00018915"/>
    </source>
</evidence>
<protein>
    <recommendedName>
        <fullName evidence="3">NudC domain-containing protein 1</fullName>
    </recommendedName>
</protein>
<comment type="caution">
    <text evidence="7">The sequence shown here is derived from an EMBL/GenBank/DDBJ whole genome shotgun (WGS) entry which is preliminary data.</text>
</comment>
<keyword evidence="5" id="KW-0539">Nucleus</keyword>
<dbReference type="Proteomes" id="UP001221757">
    <property type="component" value="Unassembled WGS sequence"/>
</dbReference>
<dbReference type="InterPro" id="IPR008978">
    <property type="entry name" value="HSP20-like_chaperone"/>
</dbReference>
<organism evidence="7 8">
    <name type="scientific">Mycena rosella</name>
    <name type="common">Pink bonnet</name>
    <name type="synonym">Agaricus rosellus</name>
    <dbReference type="NCBI Taxonomy" id="1033263"/>
    <lineage>
        <taxon>Eukaryota</taxon>
        <taxon>Fungi</taxon>
        <taxon>Dikarya</taxon>
        <taxon>Basidiomycota</taxon>
        <taxon>Agaricomycotina</taxon>
        <taxon>Agaricomycetes</taxon>
        <taxon>Agaricomycetidae</taxon>
        <taxon>Agaricales</taxon>
        <taxon>Marasmiineae</taxon>
        <taxon>Mycenaceae</taxon>
        <taxon>Mycena</taxon>
    </lineage>
</organism>
<comment type="subcellular location">
    <subcellularLocation>
        <location evidence="2">Cytoplasm</location>
    </subcellularLocation>
    <subcellularLocation>
        <location evidence="1">Nucleus</location>
    </subcellularLocation>
</comment>
<dbReference type="AlphaFoldDB" id="A0AAD7CYT3"/>
<proteinExistence type="predicted"/>
<dbReference type="EMBL" id="JARKIE010000183">
    <property type="protein sequence ID" value="KAJ7670225.1"/>
    <property type="molecule type" value="Genomic_DNA"/>
</dbReference>
<keyword evidence="8" id="KW-1185">Reference proteome</keyword>
<keyword evidence="4" id="KW-0963">Cytoplasm</keyword>
<dbReference type="InterPro" id="IPR037895">
    <property type="entry name" value="NUDCD1"/>
</dbReference>
<evidence type="ECO:0000313" key="8">
    <source>
        <dbReference type="Proteomes" id="UP001221757"/>
    </source>
</evidence>
<dbReference type="CDD" id="cd06467">
    <property type="entry name" value="p23_NUDC_like"/>
    <property type="match status" value="1"/>
</dbReference>
<evidence type="ECO:0000256" key="4">
    <source>
        <dbReference type="ARBA" id="ARBA00022490"/>
    </source>
</evidence>
<reference evidence="7" key="1">
    <citation type="submission" date="2023-03" db="EMBL/GenBank/DDBJ databases">
        <title>Massive genome expansion in bonnet fungi (Mycena s.s.) driven by repeated elements and novel gene families across ecological guilds.</title>
        <authorList>
            <consortium name="Lawrence Berkeley National Laboratory"/>
            <person name="Harder C.B."/>
            <person name="Miyauchi S."/>
            <person name="Viragh M."/>
            <person name="Kuo A."/>
            <person name="Thoen E."/>
            <person name="Andreopoulos B."/>
            <person name="Lu D."/>
            <person name="Skrede I."/>
            <person name="Drula E."/>
            <person name="Henrissat B."/>
            <person name="Morin E."/>
            <person name="Kohler A."/>
            <person name="Barry K."/>
            <person name="LaButti K."/>
            <person name="Morin E."/>
            <person name="Salamov A."/>
            <person name="Lipzen A."/>
            <person name="Mereny Z."/>
            <person name="Hegedus B."/>
            <person name="Baldrian P."/>
            <person name="Stursova M."/>
            <person name="Weitz H."/>
            <person name="Taylor A."/>
            <person name="Grigoriev I.V."/>
            <person name="Nagy L.G."/>
            <person name="Martin F."/>
            <person name="Kauserud H."/>
        </authorList>
    </citation>
    <scope>NUCLEOTIDE SEQUENCE</scope>
    <source>
        <strain evidence="7">CBHHK067</strain>
    </source>
</reference>
<evidence type="ECO:0000313" key="7">
    <source>
        <dbReference type="EMBL" id="KAJ7670225.1"/>
    </source>
</evidence>
<dbReference type="Gene3D" id="2.60.40.790">
    <property type="match status" value="1"/>
</dbReference>
<dbReference type="GO" id="GO:0005737">
    <property type="term" value="C:cytoplasm"/>
    <property type="evidence" value="ECO:0007669"/>
    <property type="project" value="UniProtKB-SubCell"/>
</dbReference>
<gene>
    <name evidence="7" type="ORF">B0H17DRAFT_1162181</name>
</gene>
<evidence type="ECO:0000256" key="5">
    <source>
        <dbReference type="ARBA" id="ARBA00023242"/>
    </source>
</evidence>
<evidence type="ECO:0000259" key="6">
    <source>
        <dbReference type="PROSITE" id="PS51203"/>
    </source>
</evidence>
<name>A0AAD7CYT3_MYCRO</name>
<accession>A0AAD7CYT3</accession>
<dbReference type="PANTHER" id="PTHR21664:SF1">
    <property type="entry name" value="NUDC DOMAIN-CONTAINING PROTEIN 1"/>
    <property type="match status" value="1"/>
</dbReference>
<dbReference type="SUPFAM" id="SSF49764">
    <property type="entry name" value="HSP20-like chaperones"/>
    <property type="match status" value="1"/>
</dbReference>
<dbReference type="PROSITE" id="PS51203">
    <property type="entry name" value="CS"/>
    <property type="match status" value="1"/>
</dbReference>
<dbReference type="GO" id="GO:0005634">
    <property type="term" value="C:nucleus"/>
    <property type="evidence" value="ECO:0007669"/>
    <property type="project" value="UniProtKB-SubCell"/>
</dbReference>
<dbReference type="InterPro" id="IPR007052">
    <property type="entry name" value="CS_dom"/>
</dbReference>
<evidence type="ECO:0000256" key="1">
    <source>
        <dbReference type="ARBA" id="ARBA00004123"/>
    </source>
</evidence>